<gene>
    <name evidence="10 12" type="primary">atpG</name>
    <name evidence="11" type="ORF">GKO46_11705</name>
    <name evidence="12" type="ORF">GKO48_09830</name>
</gene>
<dbReference type="InterPro" id="IPR000131">
    <property type="entry name" value="ATP_synth_F1_gsu"/>
</dbReference>
<dbReference type="GO" id="GO:0045259">
    <property type="term" value="C:proton-transporting ATP synthase complex"/>
    <property type="evidence" value="ECO:0007669"/>
    <property type="project" value="UniProtKB-KW"/>
</dbReference>
<keyword evidence="4 10" id="KW-0813">Transport</keyword>
<dbReference type="RefSeq" id="WP_342826374.1">
    <property type="nucleotide sequence ID" value="NZ_CP046146.1"/>
</dbReference>
<dbReference type="Proteomes" id="UP001219901">
    <property type="component" value="Chromosome"/>
</dbReference>
<organism evidence="12 13">
    <name type="scientific">Candidatus Lucifugimonas marina</name>
    <dbReference type="NCBI Taxonomy" id="3038979"/>
    <lineage>
        <taxon>Bacteria</taxon>
        <taxon>Bacillati</taxon>
        <taxon>Chloroflexota</taxon>
        <taxon>Dehalococcoidia</taxon>
        <taxon>SAR202 cluster</taxon>
        <taxon>Candidatus Lucifugimonadales</taxon>
        <taxon>Candidatus Lucifugimonadaceae</taxon>
        <taxon>Candidatus Lucifugimonas</taxon>
    </lineage>
</organism>
<keyword evidence="6 10" id="KW-0406">Ion transport</keyword>
<evidence type="ECO:0000313" key="12">
    <source>
        <dbReference type="EMBL" id="WFG39903.1"/>
    </source>
</evidence>
<proteinExistence type="inferred from homology"/>
<evidence type="ECO:0000256" key="9">
    <source>
        <dbReference type="ARBA" id="ARBA00023310"/>
    </source>
</evidence>
<dbReference type="Gene3D" id="3.40.1380.10">
    <property type="match status" value="1"/>
</dbReference>
<comment type="subunit">
    <text evidence="10">F-type ATPases have 2 components, CF(1) - the catalytic core - and CF(0) - the membrane proton channel. CF(1) has five subunits: alpha(3), beta(3), gamma(1), delta(1), epsilon(1). CF(0) has three main subunits: a, b and c.</text>
</comment>
<accession>A0AAJ5ZKL4</accession>
<evidence type="ECO:0000256" key="2">
    <source>
        <dbReference type="ARBA" id="ARBA00004170"/>
    </source>
</evidence>
<reference evidence="12" key="2">
    <citation type="journal article" date="2023" name="Nat. Commun.">
        <title>Cultivation of marine bacteria of the SAR202 clade.</title>
        <authorList>
            <person name="Lim Y."/>
            <person name="Seo J.H."/>
            <person name="Giovannoni S.J."/>
            <person name="Kang I."/>
            <person name="Cho J.C."/>
        </authorList>
    </citation>
    <scope>NUCLEOTIDE SEQUENCE</scope>
    <source>
        <strain evidence="12">JH1073</strain>
    </source>
</reference>
<dbReference type="SUPFAM" id="SSF52943">
    <property type="entry name" value="ATP synthase (F1-ATPase), gamma subunit"/>
    <property type="match status" value="1"/>
</dbReference>
<dbReference type="PANTHER" id="PTHR11693:SF22">
    <property type="entry name" value="ATP SYNTHASE SUBUNIT GAMMA, MITOCHONDRIAL"/>
    <property type="match status" value="1"/>
</dbReference>
<keyword evidence="9 10" id="KW-0066">ATP synthesis</keyword>
<keyword evidence="13" id="KW-1185">Reference proteome</keyword>
<protein>
    <recommendedName>
        <fullName evidence="10">ATP synthase gamma chain</fullName>
    </recommendedName>
    <alternativeName>
        <fullName evidence="10">ATP synthase F1 sector gamma subunit</fullName>
    </alternativeName>
    <alternativeName>
        <fullName evidence="10">F-ATPase gamma subunit</fullName>
    </alternativeName>
</protein>
<dbReference type="Pfam" id="PF00231">
    <property type="entry name" value="ATP-synt"/>
    <property type="match status" value="1"/>
</dbReference>
<evidence type="ECO:0000313" key="13">
    <source>
        <dbReference type="Proteomes" id="UP001219901"/>
    </source>
</evidence>
<dbReference type="GO" id="GO:0005524">
    <property type="term" value="F:ATP binding"/>
    <property type="evidence" value="ECO:0007669"/>
    <property type="project" value="UniProtKB-UniRule"/>
</dbReference>
<comment type="function">
    <text evidence="1 10">Produces ATP from ADP in the presence of a proton gradient across the membrane. The gamma chain is believed to be important in regulating ATPase activity and the flow of protons through the CF(0) complex.</text>
</comment>
<dbReference type="PRINTS" id="PR00126">
    <property type="entry name" value="ATPASEGAMMA"/>
</dbReference>
<evidence type="ECO:0000256" key="4">
    <source>
        <dbReference type="ARBA" id="ARBA00022448"/>
    </source>
</evidence>
<evidence type="ECO:0000313" key="11">
    <source>
        <dbReference type="EMBL" id="MDG0867733.1"/>
    </source>
</evidence>
<dbReference type="GO" id="GO:0005886">
    <property type="term" value="C:plasma membrane"/>
    <property type="evidence" value="ECO:0007669"/>
    <property type="project" value="UniProtKB-SubCell"/>
</dbReference>
<dbReference type="NCBIfam" id="TIGR01146">
    <property type="entry name" value="ATPsyn_F1gamma"/>
    <property type="match status" value="1"/>
</dbReference>
<dbReference type="Proteomes" id="UP001321249">
    <property type="component" value="Unassembled WGS sequence"/>
</dbReference>
<name>A0AAJ5ZKL4_9CHLR</name>
<evidence type="ECO:0000256" key="8">
    <source>
        <dbReference type="ARBA" id="ARBA00023196"/>
    </source>
</evidence>
<keyword evidence="5 10" id="KW-0375">Hydrogen ion transport</keyword>
<dbReference type="PANTHER" id="PTHR11693">
    <property type="entry name" value="ATP SYNTHASE GAMMA CHAIN"/>
    <property type="match status" value="1"/>
</dbReference>
<dbReference type="AlphaFoldDB" id="A0AAJ5ZKL4"/>
<comment type="subcellular location">
    <subcellularLocation>
        <location evidence="10">Cell membrane</location>
        <topology evidence="10">Peripheral membrane protein</topology>
    </subcellularLocation>
    <subcellularLocation>
        <location evidence="2">Membrane</location>
        <topology evidence="2">Peripheral membrane protein</topology>
    </subcellularLocation>
</comment>
<dbReference type="EMBL" id="WMBE01000003">
    <property type="protein sequence ID" value="MDG0867733.1"/>
    <property type="molecule type" value="Genomic_DNA"/>
</dbReference>
<dbReference type="CDD" id="cd12151">
    <property type="entry name" value="F1-ATPase_gamma"/>
    <property type="match status" value="1"/>
</dbReference>
<dbReference type="EMBL" id="CP046147">
    <property type="protein sequence ID" value="WFG39903.1"/>
    <property type="molecule type" value="Genomic_DNA"/>
</dbReference>
<dbReference type="GO" id="GO:0046933">
    <property type="term" value="F:proton-transporting ATP synthase activity, rotational mechanism"/>
    <property type="evidence" value="ECO:0007669"/>
    <property type="project" value="UniProtKB-UniRule"/>
</dbReference>
<keyword evidence="8 10" id="KW-0139">CF(1)</keyword>
<comment type="similarity">
    <text evidence="3 10">Belongs to the ATPase gamma chain family.</text>
</comment>
<dbReference type="HAMAP" id="MF_00815">
    <property type="entry name" value="ATP_synth_gamma_bact"/>
    <property type="match status" value="1"/>
</dbReference>
<evidence type="ECO:0000256" key="5">
    <source>
        <dbReference type="ARBA" id="ARBA00022781"/>
    </source>
</evidence>
<reference evidence="13" key="3">
    <citation type="submission" date="2023-06" db="EMBL/GenBank/DDBJ databases">
        <title>Pangenomics reveal diversification of enzyme families and niche specialization in globally abundant SAR202 bacteria.</title>
        <authorList>
            <person name="Saw J.H.W."/>
        </authorList>
    </citation>
    <scope>NUCLEOTIDE SEQUENCE [LARGE SCALE GENOMIC DNA]</scope>
    <source>
        <strain evidence="13">JH1073</strain>
    </source>
</reference>
<keyword evidence="10" id="KW-1003">Cell membrane</keyword>
<dbReference type="Gene3D" id="1.10.287.80">
    <property type="entry name" value="ATP synthase, gamma subunit, helix hairpin domain"/>
    <property type="match status" value="1"/>
</dbReference>
<evidence type="ECO:0000256" key="6">
    <source>
        <dbReference type="ARBA" id="ARBA00023065"/>
    </source>
</evidence>
<evidence type="ECO:0000256" key="10">
    <source>
        <dbReference type="HAMAP-Rule" id="MF_00815"/>
    </source>
</evidence>
<evidence type="ECO:0000256" key="7">
    <source>
        <dbReference type="ARBA" id="ARBA00023136"/>
    </source>
</evidence>
<sequence length="292" mass="31966">MPSTKDFRDRIRSVSNTAKVTGAMQMIAASKMNRAQNMVQAGRPYADRIRDVLGDLAALAAKDEDAPTVDLLKVRPVKKTLVLLVTPDRGLAGALVGNLQRAAGKFIQETEGEVSIVAVGRKGERFVTRAGQDLVASFSVPDRPTLDDTIAVGRMLVDEYSSERVDRVVLIYAKFINTAVQEVTARQLLPVEPAQRDDDDVEKLEELDYIYEPSINDVLESLVPRYIETQVYHGILEAFASEHSARMIAMQNATDNANEIVEGLTLDLNKARQESITAELLDIVGGVAALEG</sequence>
<evidence type="ECO:0000256" key="1">
    <source>
        <dbReference type="ARBA" id="ARBA00003456"/>
    </source>
</evidence>
<dbReference type="GO" id="GO:0042777">
    <property type="term" value="P:proton motive force-driven plasma membrane ATP synthesis"/>
    <property type="evidence" value="ECO:0007669"/>
    <property type="project" value="UniProtKB-UniRule"/>
</dbReference>
<evidence type="ECO:0000313" key="14">
    <source>
        <dbReference type="Proteomes" id="UP001321249"/>
    </source>
</evidence>
<reference evidence="13 14" key="1">
    <citation type="submission" date="2019-11" db="EMBL/GenBank/DDBJ databases">
        <authorList>
            <person name="Cho J.-C."/>
        </authorList>
    </citation>
    <scope>NUCLEOTIDE SEQUENCE [LARGE SCALE GENOMIC DNA]</scope>
    <source>
        <strain evidence="12 13">JH1073</strain>
        <strain evidence="11 14">JH702</strain>
    </source>
</reference>
<evidence type="ECO:0000256" key="3">
    <source>
        <dbReference type="ARBA" id="ARBA00007681"/>
    </source>
</evidence>
<keyword evidence="7 10" id="KW-0472">Membrane</keyword>
<dbReference type="InterPro" id="IPR035968">
    <property type="entry name" value="ATP_synth_F1_ATPase_gsu"/>
</dbReference>